<dbReference type="AlphaFoldDB" id="A0A3Q3BJ71"/>
<organism evidence="2 3">
    <name type="scientific">Kryptolebias marmoratus</name>
    <name type="common">Mangrove killifish</name>
    <name type="synonym">Rivulus marmoratus</name>
    <dbReference type="NCBI Taxonomy" id="37003"/>
    <lineage>
        <taxon>Eukaryota</taxon>
        <taxon>Metazoa</taxon>
        <taxon>Chordata</taxon>
        <taxon>Craniata</taxon>
        <taxon>Vertebrata</taxon>
        <taxon>Euteleostomi</taxon>
        <taxon>Actinopterygii</taxon>
        <taxon>Neopterygii</taxon>
        <taxon>Teleostei</taxon>
        <taxon>Neoteleostei</taxon>
        <taxon>Acanthomorphata</taxon>
        <taxon>Ovalentaria</taxon>
        <taxon>Atherinomorphae</taxon>
        <taxon>Cyprinodontiformes</taxon>
        <taxon>Rivulidae</taxon>
        <taxon>Kryptolebias</taxon>
    </lineage>
</organism>
<keyword evidence="3" id="KW-1185">Reference proteome</keyword>
<feature type="compositionally biased region" description="Low complexity" evidence="1">
    <location>
        <begin position="49"/>
        <end position="61"/>
    </location>
</feature>
<dbReference type="Ensembl" id="ENSKMAT00000025174.1">
    <property type="protein sequence ID" value="ENSKMAP00000024864.1"/>
    <property type="gene ID" value="ENSKMAG00000018420.1"/>
</dbReference>
<dbReference type="GO" id="GO:0004842">
    <property type="term" value="F:ubiquitin-protein transferase activity"/>
    <property type="evidence" value="ECO:0007669"/>
    <property type="project" value="InterPro"/>
</dbReference>
<dbReference type="InterPro" id="IPR042469">
    <property type="entry name" value="HECTD3"/>
</dbReference>
<reference evidence="2" key="2">
    <citation type="submission" date="2025-09" db="UniProtKB">
        <authorList>
            <consortium name="Ensembl"/>
        </authorList>
    </citation>
    <scope>IDENTIFICATION</scope>
</reference>
<proteinExistence type="predicted"/>
<dbReference type="SUPFAM" id="SSF49785">
    <property type="entry name" value="Galactose-binding domain-like"/>
    <property type="match status" value="1"/>
</dbReference>
<accession>A0A3Q3BJ71</accession>
<evidence type="ECO:0000313" key="3">
    <source>
        <dbReference type="Proteomes" id="UP000264800"/>
    </source>
</evidence>
<dbReference type="GeneTree" id="ENSGT00940000159923"/>
<dbReference type="InterPro" id="IPR008979">
    <property type="entry name" value="Galactose-bd-like_sf"/>
</dbReference>
<evidence type="ECO:0000256" key="1">
    <source>
        <dbReference type="SAM" id="MobiDB-lite"/>
    </source>
</evidence>
<reference evidence="2" key="1">
    <citation type="submission" date="2025-08" db="UniProtKB">
        <authorList>
            <consortium name="Ensembl"/>
        </authorList>
    </citation>
    <scope>IDENTIFICATION</scope>
</reference>
<sequence length="298" mass="33259">MSVGNSPHLLLGRIRFLNRCIEGFRRSEPVPESLCYVPKEVCYKICKDSSSSSSASSRASAGGPTGGKTLLSVFESPNQTPHNKKSYKYNIEPKKGTCIRTTGEEYCNSQGLWVKMNKEQLEEHRPGQELEEGWILVCKHTEGGDRLVPVESPETVGRQQQLFGYDHKPCSRWEQVVDVENALYIGSKPRISECDAAAVQKLRYVPPTWTYECDEDLVHYFYDHIGKEDENLGSVKQCVTSIDVSSCSDDPSGGASCLTDGDTETYWESDGIHGWTLLTPLFVGFGTNIKLKVKRSTD</sequence>
<name>A0A3Q3BJ71_KRYMA</name>
<evidence type="ECO:0000313" key="2">
    <source>
        <dbReference type="Ensembl" id="ENSKMAP00000024864.1"/>
    </source>
</evidence>
<dbReference type="PANTHER" id="PTHR46654:SF1">
    <property type="entry name" value="E3 UBIQUITIN-PROTEIN LIGASE HECTD3"/>
    <property type="match status" value="1"/>
</dbReference>
<dbReference type="Proteomes" id="UP000264800">
    <property type="component" value="Unplaced"/>
</dbReference>
<dbReference type="PANTHER" id="PTHR46654">
    <property type="entry name" value="E3 UBIQUITIN-PROTEIN LIGASE HECTD3"/>
    <property type="match status" value="1"/>
</dbReference>
<protein>
    <submittedName>
        <fullName evidence="2">HECT domain containing 3</fullName>
    </submittedName>
</protein>
<feature type="region of interest" description="Disordered" evidence="1">
    <location>
        <begin position="49"/>
        <end position="87"/>
    </location>
</feature>
<dbReference type="GO" id="GO:0043161">
    <property type="term" value="P:proteasome-mediated ubiquitin-dependent protein catabolic process"/>
    <property type="evidence" value="ECO:0007669"/>
    <property type="project" value="TreeGrafter"/>
</dbReference>
<dbReference type="STRING" id="37003.ENSKMAP00000024864"/>